<dbReference type="InterPro" id="IPR029016">
    <property type="entry name" value="GAF-like_dom_sf"/>
</dbReference>
<proteinExistence type="predicted"/>
<dbReference type="EnsemblProtists" id="EKX51840">
    <property type="protein sequence ID" value="EKX51840"/>
    <property type="gene ID" value="GUITHDRAFT_134182"/>
</dbReference>
<dbReference type="InterPro" id="IPR003018">
    <property type="entry name" value="GAF"/>
</dbReference>
<dbReference type="Proteomes" id="UP000011087">
    <property type="component" value="Unassembled WGS sequence"/>
</dbReference>
<organism evidence="2">
    <name type="scientific">Guillardia theta (strain CCMP2712)</name>
    <name type="common">Cryptophyte</name>
    <dbReference type="NCBI Taxonomy" id="905079"/>
    <lineage>
        <taxon>Eukaryota</taxon>
        <taxon>Cryptophyceae</taxon>
        <taxon>Pyrenomonadales</taxon>
        <taxon>Geminigeraceae</taxon>
        <taxon>Guillardia</taxon>
    </lineage>
</organism>
<keyword evidence="4" id="KW-1185">Reference proteome</keyword>
<dbReference type="EMBL" id="JH992974">
    <property type="protein sequence ID" value="EKX51840.1"/>
    <property type="molecule type" value="Genomic_DNA"/>
</dbReference>
<dbReference type="Pfam" id="PF01590">
    <property type="entry name" value="GAF"/>
    <property type="match status" value="1"/>
</dbReference>
<evidence type="ECO:0000313" key="3">
    <source>
        <dbReference type="EnsemblProtists" id="EKX51840"/>
    </source>
</evidence>
<evidence type="ECO:0000313" key="4">
    <source>
        <dbReference type="Proteomes" id="UP000011087"/>
    </source>
</evidence>
<dbReference type="Gene3D" id="3.30.450.40">
    <property type="match status" value="1"/>
</dbReference>
<evidence type="ECO:0000313" key="2">
    <source>
        <dbReference type="EMBL" id="EKX51840.1"/>
    </source>
</evidence>
<feature type="domain" description="GAF" evidence="1">
    <location>
        <begin position="226"/>
        <end position="379"/>
    </location>
</feature>
<dbReference type="STRING" id="905079.L1JUI3"/>
<dbReference type="AlphaFoldDB" id="L1JUI3"/>
<sequence>MEGWLFWYRKMLELGHDKPAMSESDEVHRHKADSEKEMLGFLLGNEDSRKFRDIVESCSSHEREEVIRVVAYQLQTLGVVVRVLQLFLQVRTLVSASRVDVWLVDEGKKQIMLWAPGNRSKRIKSFCKEEVEADYTLSAAERLCQPIRHQGVVVALVECHDKIAPSHLQDRKAKFSTMDHLLLQAVCDQGGMLFHRINTLLQTIQVVDRALKSHILLGPNSCSPMDLYRLVTIQFSRIRDILNATTCVVYMLTDESSPQKCLWTRRQDECEDLLQVSLGTGVVGWVAESEEAILLDEPQKSRKFDRLVDTAYSPATTSVQSLMVMPIRSEDGPLLGTCSMINKAKVTGNFNDSDKRFLENCIRQISVSISGMKTHQLELLLTR</sequence>
<gene>
    <name evidence="2" type="ORF">GUITHDRAFT_134182</name>
</gene>
<dbReference type="RefSeq" id="XP_005838820.1">
    <property type="nucleotide sequence ID" value="XM_005838763.1"/>
</dbReference>
<reference evidence="2 4" key="1">
    <citation type="journal article" date="2012" name="Nature">
        <title>Algal genomes reveal evolutionary mosaicism and the fate of nucleomorphs.</title>
        <authorList>
            <consortium name="DOE Joint Genome Institute"/>
            <person name="Curtis B.A."/>
            <person name="Tanifuji G."/>
            <person name="Burki F."/>
            <person name="Gruber A."/>
            <person name="Irimia M."/>
            <person name="Maruyama S."/>
            <person name="Arias M.C."/>
            <person name="Ball S.G."/>
            <person name="Gile G.H."/>
            <person name="Hirakawa Y."/>
            <person name="Hopkins J.F."/>
            <person name="Kuo A."/>
            <person name="Rensing S.A."/>
            <person name="Schmutz J."/>
            <person name="Symeonidi A."/>
            <person name="Elias M."/>
            <person name="Eveleigh R.J."/>
            <person name="Herman E.K."/>
            <person name="Klute M.J."/>
            <person name="Nakayama T."/>
            <person name="Obornik M."/>
            <person name="Reyes-Prieto A."/>
            <person name="Armbrust E.V."/>
            <person name="Aves S.J."/>
            <person name="Beiko R.G."/>
            <person name="Coutinho P."/>
            <person name="Dacks J.B."/>
            <person name="Durnford D.G."/>
            <person name="Fast N.M."/>
            <person name="Green B.R."/>
            <person name="Grisdale C.J."/>
            <person name="Hempel F."/>
            <person name="Henrissat B."/>
            <person name="Hoppner M.P."/>
            <person name="Ishida K."/>
            <person name="Kim E."/>
            <person name="Koreny L."/>
            <person name="Kroth P.G."/>
            <person name="Liu Y."/>
            <person name="Malik S.B."/>
            <person name="Maier U.G."/>
            <person name="McRose D."/>
            <person name="Mock T."/>
            <person name="Neilson J.A."/>
            <person name="Onodera N.T."/>
            <person name="Poole A.M."/>
            <person name="Pritham E.J."/>
            <person name="Richards T.A."/>
            <person name="Rocap G."/>
            <person name="Roy S.W."/>
            <person name="Sarai C."/>
            <person name="Schaack S."/>
            <person name="Shirato S."/>
            <person name="Slamovits C.H."/>
            <person name="Spencer D.F."/>
            <person name="Suzuki S."/>
            <person name="Worden A.Z."/>
            <person name="Zauner S."/>
            <person name="Barry K."/>
            <person name="Bell C."/>
            <person name="Bharti A.K."/>
            <person name="Crow J.A."/>
            <person name="Grimwood J."/>
            <person name="Kramer R."/>
            <person name="Lindquist E."/>
            <person name="Lucas S."/>
            <person name="Salamov A."/>
            <person name="McFadden G.I."/>
            <person name="Lane C.E."/>
            <person name="Keeling P.J."/>
            <person name="Gray M.W."/>
            <person name="Grigoriev I.V."/>
            <person name="Archibald J.M."/>
        </authorList>
    </citation>
    <scope>NUCLEOTIDE SEQUENCE</scope>
    <source>
        <strain evidence="2 4">CCMP2712</strain>
    </source>
</reference>
<accession>L1JUI3</accession>
<dbReference type="GeneID" id="17308625"/>
<name>L1JUI3_GUITC</name>
<reference evidence="3" key="3">
    <citation type="submission" date="2016-03" db="UniProtKB">
        <authorList>
            <consortium name="EnsemblProtists"/>
        </authorList>
    </citation>
    <scope>IDENTIFICATION</scope>
</reference>
<protein>
    <recommendedName>
        <fullName evidence="1">GAF domain-containing protein</fullName>
    </recommendedName>
</protein>
<dbReference type="OrthoDB" id="74705at2759"/>
<dbReference type="KEGG" id="gtt:GUITHDRAFT_134182"/>
<dbReference type="SMART" id="SM00065">
    <property type="entry name" value="GAF"/>
    <property type="match status" value="1"/>
</dbReference>
<reference evidence="4" key="2">
    <citation type="submission" date="2012-11" db="EMBL/GenBank/DDBJ databases">
        <authorList>
            <person name="Kuo A."/>
            <person name="Curtis B.A."/>
            <person name="Tanifuji G."/>
            <person name="Burki F."/>
            <person name="Gruber A."/>
            <person name="Irimia M."/>
            <person name="Maruyama S."/>
            <person name="Arias M.C."/>
            <person name="Ball S.G."/>
            <person name="Gile G.H."/>
            <person name="Hirakawa Y."/>
            <person name="Hopkins J.F."/>
            <person name="Rensing S.A."/>
            <person name="Schmutz J."/>
            <person name="Symeonidi A."/>
            <person name="Elias M."/>
            <person name="Eveleigh R.J."/>
            <person name="Herman E.K."/>
            <person name="Klute M.J."/>
            <person name="Nakayama T."/>
            <person name="Obornik M."/>
            <person name="Reyes-Prieto A."/>
            <person name="Armbrust E.V."/>
            <person name="Aves S.J."/>
            <person name="Beiko R.G."/>
            <person name="Coutinho P."/>
            <person name="Dacks J.B."/>
            <person name="Durnford D.G."/>
            <person name="Fast N.M."/>
            <person name="Green B.R."/>
            <person name="Grisdale C."/>
            <person name="Hempe F."/>
            <person name="Henrissat B."/>
            <person name="Hoppner M.P."/>
            <person name="Ishida K.-I."/>
            <person name="Kim E."/>
            <person name="Koreny L."/>
            <person name="Kroth P.G."/>
            <person name="Liu Y."/>
            <person name="Malik S.-B."/>
            <person name="Maier U.G."/>
            <person name="McRose D."/>
            <person name="Mock T."/>
            <person name="Neilson J.A."/>
            <person name="Onodera N.T."/>
            <person name="Poole A.M."/>
            <person name="Pritham E.J."/>
            <person name="Richards T.A."/>
            <person name="Rocap G."/>
            <person name="Roy S.W."/>
            <person name="Sarai C."/>
            <person name="Schaack S."/>
            <person name="Shirato S."/>
            <person name="Slamovits C.H."/>
            <person name="Spencer D.F."/>
            <person name="Suzuki S."/>
            <person name="Worden A.Z."/>
            <person name="Zauner S."/>
            <person name="Barry K."/>
            <person name="Bell C."/>
            <person name="Bharti A.K."/>
            <person name="Crow J.A."/>
            <person name="Grimwood J."/>
            <person name="Kramer R."/>
            <person name="Lindquist E."/>
            <person name="Lucas S."/>
            <person name="Salamov A."/>
            <person name="McFadden G.I."/>
            <person name="Lane C.E."/>
            <person name="Keeling P.J."/>
            <person name="Gray M.W."/>
            <person name="Grigoriev I.V."/>
            <person name="Archibald J.M."/>
        </authorList>
    </citation>
    <scope>NUCLEOTIDE SEQUENCE</scope>
    <source>
        <strain evidence="4">CCMP2712</strain>
    </source>
</reference>
<dbReference type="HOGENOM" id="CLU_722484_0_0_1"/>
<dbReference type="SUPFAM" id="SSF55781">
    <property type="entry name" value="GAF domain-like"/>
    <property type="match status" value="2"/>
</dbReference>
<dbReference type="eggNOG" id="KOG3689">
    <property type="taxonomic scope" value="Eukaryota"/>
</dbReference>
<dbReference type="PaxDb" id="55529-EKX51840"/>
<evidence type="ECO:0000259" key="1">
    <source>
        <dbReference type="SMART" id="SM00065"/>
    </source>
</evidence>